<dbReference type="PANTHER" id="PTHR30307">
    <property type="entry name" value="S-ADENOSYLMETHIONINE:TRNA RIBOSYLTRANSFERASE-ISOMERASE"/>
    <property type="match status" value="1"/>
</dbReference>
<dbReference type="NCBIfam" id="NF001140">
    <property type="entry name" value="PRK00147.1"/>
    <property type="match status" value="1"/>
</dbReference>
<comment type="similarity">
    <text evidence="9 13">Belongs to the QueA family.</text>
</comment>
<evidence type="ECO:0000256" key="3">
    <source>
        <dbReference type="ARBA" id="ARBA00011245"/>
    </source>
</evidence>
<dbReference type="Gene3D" id="2.40.10.240">
    <property type="entry name" value="QueA-like"/>
    <property type="match status" value="1"/>
</dbReference>
<evidence type="ECO:0000256" key="9">
    <source>
        <dbReference type="ARBA" id="ARBA00061210"/>
    </source>
</evidence>
<evidence type="ECO:0000256" key="8">
    <source>
        <dbReference type="ARBA" id="ARBA00052751"/>
    </source>
</evidence>
<dbReference type="GO" id="GO:0051075">
    <property type="term" value="F:S-adenosylmethionine:tRNA ribosyltransferase-isomerase activity"/>
    <property type="evidence" value="ECO:0007669"/>
    <property type="project" value="UniProtKB-EC"/>
</dbReference>
<evidence type="ECO:0000313" key="14">
    <source>
        <dbReference type="EMBL" id="RZO75628.1"/>
    </source>
</evidence>
<dbReference type="InterPro" id="IPR003699">
    <property type="entry name" value="QueA"/>
</dbReference>
<dbReference type="InterPro" id="IPR036100">
    <property type="entry name" value="QueA_sf"/>
</dbReference>
<proteinExistence type="inferred from homology"/>
<evidence type="ECO:0000256" key="11">
    <source>
        <dbReference type="ARBA" id="ARBA00069325"/>
    </source>
</evidence>
<dbReference type="Proteomes" id="UP000316199">
    <property type="component" value="Unassembled WGS sequence"/>
</dbReference>
<gene>
    <name evidence="13 14" type="primary">queA</name>
    <name evidence="14" type="ORF">EVA68_06530</name>
</gene>
<comment type="catalytic activity">
    <reaction evidence="8 13">
        <text>7-aminomethyl-7-carbaguanosine(34) in tRNA + S-adenosyl-L-methionine = epoxyqueuosine(34) in tRNA + adenine + L-methionine + 2 H(+)</text>
        <dbReference type="Rhea" id="RHEA:32155"/>
        <dbReference type="Rhea" id="RHEA-COMP:10342"/>
        <dbReference type="Rhea" id="RHEA-COMP:18582"/>
        <dbReference type="ChEBI" id="CHEBI:15378"/>
        <dbReference type="ChEBI" id="CHEBI:16708"/>
        <dbReference type="ChEBI" id="CHEBI:57844"/>
        <dbReference type="ChEBI" id="CHEBI:59789"/>
        <dbReference type="ChEBI" id="CHEBI:82833"/>
        <dbReference type="ChEBI" id="CHEBI:194443"/>
        <dbReference type="EC" id="2.4.99.17"/>
    </reaction>
</comment>
<dbReference type="Gene3D" id="3.40.1780.10">
    <property type="entry name" value="QueA-like"/>
    <property type="match status" value="1"/>
</dbReference>
<evidence type="ECO:0000256" key="1">
    <source>
        <dbReference type="ARBA" id="ARBA00004496"/>
    </source>
</evidence>
<sequence>MRLSDFDFELPERLIAKTPAQVRSGSRLMHLDALTGKICHYRFYELPEILRSNDLLVFNNTRVIPARFFGHKSTGGKVEILLERLIDFRRALVQVKSSKPLRAGSKITLDGSNLAIEIISKADSFYLVFFPEIGVIPIAETYGHVPLPPYINRPTSEEDKERYQTIFASKSGAVAAPTAGLHFDSSLMTELEERGIDRTELTLHVGAGTFQPVRVDSIEEHKMHKEYLEVGQNVCDAVTACRARDGRVVSVGTTSVRSLETAAENGLAPYYGETDIFIYPGYEFRCVDTLITNFHLPGSTLMMLVSAFANTDMIKEAYDVAVRESYRFFSYGDAMLITR</sequence>
<evidence type="ECO:0000256" key="7">
    <source>
        <dbReference type="ARBA" id="ARBA00022785"/>
    </source>
</evidence>
<evidence type="ECO:0000313" key="15">
    <source>
        <dbReference type="Proteomes" id="UP000316199"/>
    </source>
</evidence>
<dbReference type="PANTHER" id="PTHR30307:SF0">
    <property type="entry name" value="S-ADENOSYLMETHIONINE:TRNA RIBOSYLTRANSFERASE-ISOMERASE"/>
    <property type="match status" value="1"/>
</dbReference>
<evidence type="ECO:0000256" key="6">
    <source>
        <dbReference type="ARBA" id="ARBA00022691"/>
    </source>
</evidence>
<comment type="caution">
    <text evidence="14">The sequence shown here is derived from an EMBL/GenBank/DDBJ whole genome shotgun (WGS) entry which is preliminary data.</text>
</comment>
<accession>A0A520RZI9</accession>
<comment type="pathway">
    <text evidence="2 13">tRNA modification; tRNA-queuosine biosynthesis.</text>
</comment>
<evidence type="ECO:0000256" key="10">
    <source>
        <dbReference type="ARBA" id="ARBA00066503"/>
    </source>
</evidence>
<dbReference type="InterPro" id="IPR042119">
    <property type="entry name" value="QueA_dom2"/>
</dbReference>
<keyword evidence="7 13" id="KW-0671">Queuosine biosynthesis</keyword>
<dbReference type="FunFam" id="3.40.1780.10:FF:000001">
    <property type="entry name" value="S-adenosylmethionine:tRNA ribosyltransferase-isomerase"/>
    <property type="match status" value="1"/>
</dbReference>
<comment type="subunit">
    <text evidence="3 13">Monomer.</text>
</comment>
<keyword evidence="6 13" id="KW-0949">S-adenosyl-L-methionine</keyword>
<keyword evidence="4 13" id="KW-0963">Cytoplasm</keyword>
<dbReference type="AlphaFoldDB" id="A0A520RZI9"/>
<organism evidence="14 15">
    <name type="scientific">OM182 bacterium</name>
    <dbReference type="NCBI Taxonomy" id="2510334"/>
    <lineage>
        <taxon>Bacteria</taxon>
        <taxon>Pseudomonadati</taxon>
        <taxon>Pseudomonadota</taxon>
        <taxon>Gammaproteobacteria</taxon>
        <taxon>OMG group</taxon>
        <taxon>OM182 clade</taxon>
    </lineage>
</organism>
<evidence type="ECO:0000256" key="4">
    <source>
        <dbReference type="ARBA" id="ARBA00022490"/>
    </source>
</evidence>
<dbReference type="HAMAP" id="MF_00113">
    <property type="entry name" value="QueA"/>
    <property type="match status" value="1"/>
</dbReference>
<dbReference type="InterPro" id="IPR042118">
    <property type="entry name" value="QueA_dom1"/>
</dbReference>
<protein>
    <recommendedName>
        <fullName evidence="11 13">S-adenosylmethionine:tRNA ribosyltransferase-isomerase</fullName>
        <ecNumber evidence="10 13">2.4.99.17</ecNumber>
    </recommendedName>
    <alternativeName>
        <fullName evidence="12 13">Queuosine biosynthesis protein QueA</fullName>
    </alternativeName>
</protein>
<evidence type="ECO:0000256" key="5">
    <source>
        <dbReference type="ARBA" id="ARBA00022679"/>
    </source>
</evidence>
<dbReference type="GO" id="GO:0008616">
    <property type="term" value="P:tRNA queuosine(34) biosynthetic process"/>
    <property type="evidence" value="ECO:0007669"/>
    <property type="project" value="UniProtKB-UniRule"/>
</dbReference>
<dbReference type="EMBL" id="SHAG01000029">
    <property type="protein sequence ID" value="RZO75628.1"/>
    <property type="molecule type" value="Genomic_DNA"/>
</dbReference>
<dbReference type="EC" id="2.4.99.17" evidence="10 13"/>
<name>A0A520RZI9_9GAMM</name>
<reference evidence="14 15" key="1">
    <citation type="submission" date="2019-02" db="EMBL/GenBank/DDBJ databases">
        <title>Prokaryotic population dynamics and viral predation in marine succession experiment using metagenomics: the confinement effect.</title>
        <authorList>
            <person name="Haro-Moreno J.M."/>
            <person name="Rodriguez-Valera F."/>
            <person name="Lopez-Perez M."/>
        </authorList>
    </citation>
    <scope>NUCLEOTIDE SEQUENCE [LARGE SCALE GENOMIC DNA]</scope>
    <source>
        <strain evidence="14">MED-G157</strain>
    </source>
</reference>
<comment type="function">
    <text evidence="13">Transfers and isomerizes the ribose moiety from AdoMet to the 7-aminomethyl group of 7-deazaguanine (preQ1-tRNA) to give epoxyqueuosine (oQ-tRNA).</text>
</comment>
<dbReference type="GO" id="GO:0005737">
    <property type="term" value="C:cytoplasm"/>
    <property type="evidence" value="ECO:0007669"/>
    <property type="project" value="UniProtKB-SubCell"/>
</dbReference>
<dbReference type="Pfam" id="PF02547">
    <property type="entry name" value="Queuosine_synth"/>
    <property type="match status" value="1"/>
</dbReference>
<keyword evidence="14" id="KW-0413">Isomerase</keyword>
<evidence type="ECO:0000256" key="13">
    <source>
        <dbReference type="HAMAP-Rule" id="MF_00113"/>
    </source>
</evidence>
<evidence type="ECO:0000256" key="2">
    <source>
        <dbReference type="ARBA" id="ARBA00004691"/>
    </source>
</evidence>
<keyword evidence="5 13" id="KW-0808">Transferase</keyword>
<dbReference type="UniPathway" id="UPA00392"/>
<keyword evidence="14" id="KW-0328">Glycosyltransferase</keyword>
<dbReference type="SUPFAM" id="SSF111337">
    <property type="entry name" value="QueA-like"/>
    <property type="match status" value="1"/>
</dbReference>
<comment type="subcellular location">
    <subcellularLocation>
        <location evidence="1 13">Cytoplasm</location>
    </subcellularLocation>
</comment>
<evidence type="ECO:0000256" key="12">
    <source>
        <dbReference type="ARBA" id="ARBA00076160"/>
    </source>
</evidence>
<dbReference type="NCBIfam" id="TIGR00113">
    <property type="entry name" value="queA"/>
    <property type="match status" value="1"/>
</dbReference>